<protein>
    <submittedName>
        <fullName evidence="1">YkgJ family cysteine cluster protein</fullName>
    </submittedName>
</protein>
<reference evidence="1" key="1">
    <citation type="submission" date="2022-01" db="EMBL/GenBank/DDBJ databases">
        <authorList>
            <person name="Jo J.-H."/>
            <person name="Im W.-T."/>
        </authorList>
    </citation>
    <scope>NUCLEOTIDE SEQUENCE</scope>
    <source>
        <strain evidence="1">XY25</strain>
    </source>
</reference>
<keyword evidence="2" id="KW-1185">Reference proteome</keyword>
<evidence type="ECO:0000313" key="2">
    <source>
        <dbReference type="Proteomes" id="UP001165384"/>
    </source>
</evidence>
<dbReference type="Pfam" id="PF03692">
    <property type="entry name" value="CxxCxxCC"/>
    <property type="match status" value="1"/>
</dbReference>
<evidence type="ECO:0000313" key="1">
    <source>
        <dbReference type="EMBL" id="MCG2578182.1"/>
    </source>
</evidence>
<dbReference type="RefSeq" id="WP_275711513.1">
    <property type="nucleotide sequence ID" value="NZ_JAKLTN010000002.1"/>
</dbReference>
<dbReference type="InterPro" id="IPR005358">
    <property type="entry name" value="Puta_zinc/iron-chelating_dom"/>
</dbReference>
<sequence>MSVCQSCGACCASFRVDFHPAELAGGAFAWGAGVPQELTVPVTASIVRMAGTDAAAPRCIALAGEVGVAVSCTLYDARPSPCREFDTEHAACNRARQRCGLPPL</sequence>
<proteinExistence type="predicted"/>
<accession>A0ABS9K4S9</accession>
<dbReference type="Proteomes" id="UP001165384">
    <property type="component" value="Unassembled WGS sequence"/>
</dbReference>
<dbReference type="EMBL" id="JAKLTN010000002">
    <property type="protein sequence ID" value="MCG2578182.1"/>
    <property type="molecule type" value="Genomic_DNA"/>
</dbReference>
<organism evidence="1 2">
    <name type="scientific">Dechloromonas hankyongensis</name>
    <dbReference type="NCBI Taxonomy" id="2908002"/>
    <lineage>
        <taxon>Bacteria</taxon>
        <taxon>Pseudomonadati</taxon>
        <taxon>Pseudomonadota</taxon>
        <taxon>Betaproteobacteria</taxon>
        <taxon>Rhodocyclales</taxon>
        <taxon>Azonexaceae</taxon>
        <taxon>Dechloromonas</taxon>
    </lineage>
</organism>
<gene>
    <name evidence="1" type="ORF">LZ012_14395</name>
</gene>
<name>A0ABS9K4S9_9RHOO</name>
<comment type="caution">
    <text evidence="1">The sequence shown here is derived from an EMBL/GenBank/DDBJ whole genome shotgun (WGS) entry which is preliminary data.</text>
</comment>